<dbReference type="EMBL" id="BARS01016003">
    <property type="protein sequence ID" value="GAF96721.1"/>
    <property type="molecule type" value="Genomic_DNA"/>
</dbReference>
<reference evidence="1" key="1">
    <citation type="journal article" date="2014" name="Front. Microbiol.">
        <title>High frequency of phylogenetically diverse reductive dehalogenase-homologous genes in deep subseafloor sedimentary metagenomes.</title>
        <authorList>
            <person name="Kawai M."/>
            <person name="Futagami T."/>
            <person name="Toyoda A."/>
            <person name="Takaki Y."/>
            <person name="Nishi S."/>
            <person name="Hori S."/>
            <person name="Arai W."/>
            <person name="Tsubouchi T."/>
            <person name="Morono Y."/>
            <person name="Uchiyama I."/>
            <person name="Ito T."/>
            <person name="Fujiyama A."/>
            <person name="Inagaki F."/>
            <person name="Takami H."/>
        </authorList>
    </citation>
    <scope>NUCLEOTIDE SEQUENCE</scope>
    <source>
        <strain evidence="1">Expedition CK06-06</strain>
    </source>
</reference>
<evidence type="ECO:0000313" key="1">
    <source>
        <dbReference type="EMBL" id="GAF96721.1"/>
    </source>
</evidence>
<evidence type="ECO:0008006" key="2">
    <source>
        <dbReference type="Google" id="ProtNLM"/>
    </source>
</evidence>
<dbReference type="Pfam" id="PF11746">
    <property type="entry name" value="DUF3303"/>
    <property type="match status" value="1"/>
</dbReference>
<dbReference type="AlphaFoldDB" id="X0UBL7"/>
<dbReference type="InterPro" id="IPR021734">
    <property type="entry name" value="DUF3303"/>
</dbReference>
<gene>
    <name evidence="1" type="ORF">S01H1_26404</name>
</gene>
<proteinExistence type="predicted"/>
<accession>X0UBL7</accession>
<name>X0UBL7_9ZZZZ</name>
<protein>
    <recommendedName>
        <fullName evidence="2">DUF3303 domain-containing protein</fullName>
    </recommendedName>
</protein>
<organism evidence="1">
    <name type="scientific">marine sediment metagenome</name>
    <dbReference type="NCBI Taxonomy" id="412755"/>
    <lineage>
        <taxon>unclassified sequences</taxon>
        <taxon>metagenomes</taxon>
        <taxon>ecological metagenomes</taxon>
    </lineage>
</organism>
<sequence>MKFMVTWNIHPDKRREVMEFWCSLSPEQRADAGPGVKLIGRWHNEAEFTGVGILETEDCAALSAYLMQWNHMMDMNIAPVLDDEESAAVGKQALGF</sequence>
<comment type="caution">
    <text evidence="1">The sequence shown here is derived from an EMBL/GenBank/DDBJ whole genome shotgun (WGS) entry which is preliminary data.</text>
</comment>